<gene>
    <name evidence="4" type="ORF">DPMN_153554</name>
</gene>
<feature type="chain" id="PRO_5038735146" description="EF-hand domain-containing protein" evidence="2">
    <location>
        <begin position="16"/>
        <end position="144"/>
    </location>
</feature>
<dbReference type="Pfam" id="PF13202">
    <property type="entry name" value="EF-hand_5"/>
    <property type="match status" value="3"/>
</dbReference>
<keyword evidence="2" id="KW-0732">Signal</keyword>
<dbReference type="InterPro" id="IPR002048">
    <property type="entry name" value="EF_hand_dom"/>
</dbReference>
<accession>A0A9D4FJJ7</accession>
<protein>
    <recommendedName>
        <fullName evidence="3">EF-hand domain-containing protein</fullName>
    </recommendedName>
</protein>
<evidence type="ECO:0000256" key="2">
    <source>
        <dbReference type="SAM" id="SignalP"/>
    </source>
</evidence>
<proteinExistence type="predicted"/>
<keyword evidence="5" id="KW-1185">Reference proteome</keyword>
<dbReference type="OrthoDB" id="6160619at2759"/>
<dbReference type="InterPro" id="IPR011992">
    <property type="entry name" value="EF-hand-dom_pair"/>
</dbReference>
<reference evidence="4" key="1">
    <citation type="journal article" date="2019" name="bioRxiv">
        <title>The Genome of the Zebra Mussel, Dreissena polymorpha: A Resource for Invasive Species Research.</title>
        <authorList>
            <person name="McCartney M.A."/>
            <person name="Auch B."/>
            <person name="Kono T."/>
            <person name="Mallez S."/>
            <person name="Zhang Y."/>
            <person name="Obille A."/>
            <person name="Becker A."/>
            <person name="Abrahante J.E."/>
            <person name="Garbe J."/>
            <person name="Badalamenti J.P."/>
            <person name="Herman A."/>
            <person name="Mangelson H."/>
            <person name="Liachko I."/>
            <person name="Sullivan S."/>
            <person name="Sone E.D."/>
            <person name="Koren S."/>
            <person name="Silverstein K.A.T."/>
            <person name="Beckman K.B."/>
            <person name="Gohl D.M."/>
        </authorList>
    </citation>
    <scope>NUCLEOTIDE SEQUENCE</scope>
    <source>
        <strain evidence="4">Duluth1</strain>
        <tissue evidence="4">Whole animal</tissue>
    </source>
</reference>
<evidence type="ECO:0000256" key="1">
    <source>
        <dbReference type="ARBA" id="ARBA00022837"/>
    </source>
</evidence>
<evidence type="ECO:0000259" key="3">
    <source>
        <dbReference type="PROSITE" id="PS50222"/>
    </source>
</evidence>
<feature type="domain" description="EF-hand" evidence="3">
    <location>
        <begin position="73"/>
        <end position="108"/>
    </location>
</feature>
<sequence length="144" mass="16244">MFWLTILCVAGVAFGQLPNHHQLTQLVDQGFRLSDLNHDGILQMSELEAGWQIEDANHDNQVTLEEMMKTLNLTREIAEPYFKIYDKDGDGSIPHSFLVEYVHLIDHNGDGQITLKEYEHYTVSLTECLFGGHGNHGHGANCGH</sequence>
<organism evidence="4 5">
    <name type="scientific">Dreissena polymorpha</name>
    <name type="common">Zebra mussel</name>
    <name type="synonym">Mytilus polymorpha</name>
    <dbReference type="NCBI Taxonomy" id="45954"/>
    <lineage>
        <taxon>Eukaryota</taxon>
        <taxon>Metazoa</taxon>
        <taxon>Spiralia</taxon>
        <taxon>Lophotrochozoa</taxon>
        <taxon>Mollusca</taxon>
        <taxon>Bivalvia</taxon>
        <taxon>Autobranchia</taxon>
        <taxon>Heteroconchia</taxon>
        <taxon>Euheterodonta</taxon>
        <taxon>Imparidentia</taxon>
        <taxon>Neoheterodontei</taxon>
        <taxon>Myida</taxon>
        <taxon>Dreissenoidea</taxon>
        <taxon>Dreissenidae</taxon>
        <taxon>Dreissena</taxon>
    </lineage>
</organism>
<dbReference type="Proteomes" id="UP000828390">
    <property type="component" value="Unassembled WGS sequence"/>
</dbReference>
<evidence type="ECO:0000313" key="5">
    <source>
        <dbReference type="Proteomes" id="UP000828390"/>
    </source>
</evidence>
<dbReference type="EMBL" id="JAIWYP010000007">
    <property type="protein sequence ID" value="KAH3799930.1"/>
    <property type="molecule type" value="Genomic_DNA"/>
</dbReference>
<keyword evidence="1" id="KW-0106">Calcium</keyword>
<dbReference type="Gene3D" id="1.10.238.10">
    <property type="entry name" value="EF-hand"/>
    <property type="match status" value="1"/>
</dbReference>
<evidence type="ECO:0000313" key="4">
    <source>
        <dbReference type="EMBL" id="KAH3799930.1"/>
    </source>
</evidence>
<reference evidence="4" key="2">
    <citation type="submission" date="2020-11" db="EMBL/GenBank/DDBJ databases">
        <authorList>
            <person name="McCartney M.A."/>
            <person name="Auch B."/>
            <person name="Kono T."/>
            <person name="Mallez S."/>
            <person name="Becker A."/>
            <person name="Gohl D.M."/>
            <person name="Silverstein K.A.T."/>
            <person name="Koren S."/>
            <person name="Bechman K.B."/>
            <person name="Herman A."/>
            <person name="Abrahante J.E."/>
            <person name="Garbe J."/>
        </authorList>
    </citation>
    <scope>NUCLEOTIDE SEQUENCE</scope>
    <source>
        <strain evidence="4">Duluth1</strain>
        <tissue evidence="4">Whole animal</tissue>
    </source>
</reference>
<name>A0A9D4FJJ7_DREPO</name>
<comment type="caution">
    <text evidence="4">The sequence shown here is derived from an EMBL/GenBank/DDBJ whole genome shotgun (WGS) entry which is preliminary data.</text>
</comment>
<dbReference type="AlphaFoldDB" id="A0A9D4FJJ7"/>
<dbReference type="SUPFAM" id="SSF47473">
    <property type="entry name" value="EF-hand"/>
    <property type="match status" value="1"/>
</dbReference>
<feature type="signal peptide" evidence="2">
    <location>
        <begin position="1"/>
        <end position="15"/>
    </location>
</feature>
<dbReference type="PROSITE" id="PS50222">
    <property type="entry name" value="EF_HAND_2"/>
    <property type="match status" value="1"/>
</dbReference>
<dbReference type="GO" id="GO:0005509">
    <property type="term" value="F:calcium ion binding"/>
    <property type="evidence" value="ECO:0007669"/>
    <property type="project" value="InterPro"/>
</dbReference>
<dbReference type="InterPro" id="IPR018247">
    <property type="entry name" value="EF_Hand_1_Ca_BS"/>
</dbReference>
<dbReference type="PROSITE" id="PS00018">
    <property type="entry name" value="EF_HAND_1"/>
    <property type="match status" value="1"/>
</dbReference>